<dbReference type="AlphaFoldDB" id="A0A031K4L8"/>
<dbReference type="RefSeq" id="WP_036523934.1">
    <property type="nucleotide sequence ID" value="NZ_JFYZ01000002.1"/>
</dbReference>
<protein>
    <recommendedName>
        <fullName evidence="3">Cobalamin-independent methionine synthase MetE C-terminal/archaeal domain-containing protein</fullName>
    </recommendedName>
</protein>
<proteinExistence type="predicted"/>
<accession>A0A031K4L8</accession>
<comment type="caution">
    <text evidence="1">The sequence shown here is derived from an EMBL/GenBank/DDBJ whole genome shotgun (WGS) entry which is preliminary data.</text>
</comment>
<evidence type="ECO:0000313" key="1">
    <source>
        <dbReference type="EMBL" id="EZP83958.1"/>
    </source>
</evidence>
<dbReference type="Proteomes" id="UP000024329">
    <property type="component" value="Unassembled WGS sequence"/>
</dbReference>
<sequence>MSTEQTPILLVGSIPLADEAEVFRAAARHLGARVHAIPDGETGDRTNWINWQKAVMEQAPMLERLGHEDGYGAVQVDLYSEKKDHAGERQFPPLGYAAAAIRSYAGFRRLAEAGEIAPGTRFQVALPTPFAPMMSFIAPASFAAIEPLYVAAMRRELDTILAAIPNDQLAVQWDAALEFAVLEGVFPAPVSDFSSLVGRLIELASWVPDKVKLGFHLCYGDADHQHFKDPEDTGLMVEVMNQLADQVRRSIDWFHLPVPIARDDAAYFEPLSRLETDAETIIYLGLVHARDGAEGALRRAHGAAPFLADFGIATECGLGRRPPASIAPLLALHAEVAASLDQGS</sequence>
<dbReference type="SUPFAM" id="SSF51726">
    <property type="entry name" value="UROD/MetE-like"/>
    <property type="match status" value="1"/>
</dbReference>
<dbReference type="InterPro" id="IPR038071">
    <property type="entry name" value="UROD/MetE-like_sf"/>
</dbReference>
<organism evidence="1 2">
    <name type="scientific">Novosphingobium resinovorum</name>
    <dbReference type="NCBI Taxonomy" id="158500"/>
    <lineage>
        <taxon>Bacteria</taxon>
        <taxon>Pseudomonadati</taxon>
        <taxon>Pseudomonadota</taxon>
        <taxon>Alphaproteobacteria</taxon>
        <taxon>Sphingomonadales</taxon>
        <taxon>Sphingomonadaceae</taxon>
        <taxon>Novosphingobium</taxon>
    </lineage>
</organism>
<name>A0A031K4L8_9SPHN</name>
<dbReference type="Gene3D" id="3.20.20.210">
    <property type="match status" value="1"/>
</dbReference>
<reference evidence="1 2" key="1">
    <citation type="submission" date="2014-03" db="EMBL/GenBank/DDBJ databases">
        <title>Whole genome sequence of Novosphingobium resinovorum KF1.</title>
        <authorList>
            <person name="Gan H.M."/>
            <person name="Gan H.Y."/>
            <person name="Chew T.H."/>
            <person name="Savka M.A."/>
        </authorList>
    </citation>
    <scope>NUCLEOTIDE SEQUENCE [LARGE SCALE GENOMIC DNA]</scope>
    <source>
        <strain evidence="1 2">KF1</strain>
    </source>
</reference>
<dbReference type="EMBL" id="JFYZ01000002">
    <property type="protein sequence ID" value="EZP83958.1"/>
    <property type="molecule type" value="Genomic_DNA"/>
</dbReference>
<evidence type="ECO:0000313" key="2">
    <source>
        <dbReference type="Proteomes" id="UP000024329"/>
    </source>
</evidence>
<gene>
    <name evidence="1" type="ORF">BV97_01151</name>
</gene>
<dbReference type="eggNOG" id="ENOG502Z923">
    <property type="taxonomic scope" value="Bacteria"/>
</dbReference>
<evidence type="ECO:0008006" key="3">
    <source>
        <dbReference type="Google" id="ProtNLM"/>
    </source>
</evidence>
<dbReference type="PATRIC" id="fig|158500.4.peg.1182"/>